<reference evidence="2" key="2">
    <citation type="submission" date="2015-08" db="EMBL/GenBank/DDBJ databases">
        <authorList>
            <person name="Babu N.S."/>
            <person name="Beckwith C.J."/>
            <person name="Beseler K.G."/>
            <person name="Brison A."/>
            <person name="Carone J.V."/>
            <person name="Caskin T.P."/>
            <person name="Diamond M."/>
            <person name="Durham M.E."/>
            <person name="Foxe J.M."/>
            <person name="Go M."/>
            <person name="Henderson B.A."/>
            <person name="Jones I.B."/>
            <person name="McGettigan J.A."/>
            <person name="Micheletti S.J."/>
            <person name="Nasrallah M.E."/>
            <person name="Ortiz D."/>
            <person name="Piller C.R."/>
            <person name="Privatt S.R."/>
            <person name="Schneider S.L."/>
            <person name="Sharp S."/>
            <person name="Smith T.C."/>
            <person name="Stanton J.D."/>
            <person name="Ullery H.E."/>
            <person name="Wilson R.J."/>
            <person name="Serrano M.G."/>
            <person name="Buck G."/>
            <person name="Lee V."/>
            <person name="Wang Y."/>
            <person name="Carvalho R."/>
            <person name="Voegtly L."/>
            <person name="Shi R."/>
            <person name="Duckworth R."/>
            <person name="Johnson A."/>
            <person name="Loviza R."/>
            <person name="Walstead R."/>
            <person name="Shah Z."/>
            <person name="Kiflezghi M."/>
            <person name="Wade K."/>
            <person name="Ball S.L."/>
            <person name="Bradley K.W."/>
            <person name="Asai D.J."/>
            <person name="Bowman C.A."/>
            <person name="Russell D.A."/>
            <person name="Pope W.H."/>
            <person name="Jacobs-Sera D."/>
            <person name="Hendrix R.W."/>
            <person name="Hatfull G.F."/>
        </authorList>
    </citation>
    <scope>NUCLEOTIDE SEQUENCE [LARGE SCALE GENOMIC DNA]</scope>
</reference>
<feature type="region of interest" description="Disordered" evidence="1">
    <location>
        <begin position="133"/>
        <end position="158"/>
    </location>
</feature>
<evidence type="ECO:0000313" key="4">
    <source>
        <dbReference type="Proteomes" id="UP001429100"/>
    </source>
</evidence>
<evidence type="ECO:0000313" key="3">
    <source>
        <dbReference type="EMBL" id="PPS98080.1"/>
    </source>
</evidence>
<dbReference type="Proteomes" id="UP001429100">
    <property type="component" value="Unassembled WGS sequence"/>
</dbReference>
<dbReference type="VEuPathDB" id="CryptoDB:Chro.80496"/>
<evidence type="ECO:0000256" key="1">
    <source>
        <dbReference type="SAM" id="MobiDB-lite"/>
    </source>
</evidence>
<dbReference type="EMBL" id="JTAI01000002">
    <property type="protein sequence ID" value="PPS98080.1"/>
    <property type="molecule type" value="Genomic_DNA"/>
</dbReference>
<feature type="region of interest" description="Disordered" evidence="1">
    <location>
        <begin position="1"/>
        <end position="23"/>
    </location>
</feature>
<evidence type="ECO:0000313" key="2">
    <source>
        <dbReference type="EMBL" id="CUV07983.1"/>
    </source>
</evidence>
<protein>
    <submittedName>
        <fullName evidence="2">Uncharacterized protein</fullName>
    </submittedName>
</protein>
<dbReference type="VEuPathDB" id="CryptoDB:CHUDEA8_4320"/>
<dbReference type="Proteomes" id="UP000199752">
    <property type="component" value="Chromosome 8"/>
</dbReference>
<proteinExistence type="predicted"/>
<dbReference type="EMBL" id="LN877954">
    <property type="protein sequence ID" value="CUV07983.1"/>
    <property type="molecule type" value="Genomic_DNA"/>
</dbReference>
<dbReference type="VEuPathDB" id="CryptoDB:ChTU502y2012_405g0620"/>
<reference evidence="3 4" key="3">
    <citation type="submission" date="2017-10" db="EMBL/GenBank/DDBJ databases">
        <title>Consistent, comparative and evidence-based genome annotation and re-annotation for the closely-related species, Cryptosporidium parvum, C. hominis and C. tyzzeri.</title>
        <authorList>
            <person name="Baptista R.P."/>
            <person name="Li Y."/>
            <person name="Sateriale A."/>
            <person name="Striepen B."/>
            <person name="Kissinger J.C."/>
        </authorList>
    </citation>
    <scope>NUCLEOTIDE SEQUENCE [LARGE SCALE GENOMIC DNA]</scope>
    <source>
        <strain evidence="3">30976</strain>
    </source>
</reference>
<sequence length="208" mass="23740">MDNGENEYGEQLMASEEAEDSQLDDEIHEKLIPFESNIEFDETQLPEETRQIINQNTRELLRNISFSNSGGLKGAIERSYLVRQQSLAHTKEEVVDAYKQRARLAAMVSRRRVTLQHVRAQFEAVAKFKRGLKHKDKSDSGETNIPIKSKTEHYDEPNEDFNASFEVSRPIQRESSMSFAPVRFGSMSISDTLALQQLANMKIGSNDE</sequence>
<keyword evidence="4" id="KW-1185">Reference proteome</keyword>
<accession>A0A0S4TL59</accession>
<name>A0A0S4TL59_CRYHO</name>
<dbReference type="VEuPathDB" id="CryptoDB:GY17_00000876"/>
<organism evidence="2">
    <name type="scientific">Cryptosporidium hominis</name>
    <dbReference type="NCBI Taxonomy" id="237895"/>
    <lineage>
        <taxon>Eukaryota</taxon>
        <taxon>Sar</taxon>
        <taxon>Alveolata</taxon>
        <taxon>Apicomplexa</taxon>
        <taxon>Conoidasida</taxon>
        <taxon>Coccidia</taxon>
        <taxon>Eucoccidiorida</taxon>
        <taxon>Eimeriorina</taxon>
        <taxon>Cryptosporidiidae</taxon>
        <taxon>Cryptosporidium</taxon>
    </lineage>
</organism>
<reference evidence="3 4" key="1">
    <citation type="submission" date="2014-11" db="EMBL/GenBank/DDBJ databases">
        <title>Comparative genomic analysis of Cryptosporidium hominis reveals occurrence of genetic recombination in virulent subtypes.</title>
        <authorList>
            <person name="Guo Y."/>
            <person name="Tang K."/>
            <person name="Frace M."/>
            <person name="Li N."/>
            <person name="Roellig D.M."/>
            <person name="Sammons S."/>
            <person name="Knipe K."/>
            <person name="Rowe L."/>
            <person name="Feng Y."/>
            <person name="Xiao L."/>
        </authorList>
    </citation>
    <scope>NUCLEOTIDE SEQUENCE [LARGE SCALE GENOMIC DNA]</scope>
    <source>
        <strain evidence="3">30976</strain>
    </source>
</reference>
<gene>
    <name evidence="2" type="ORF">CHUDEA8_4320</name>
    <name evidence="3" type="ORF">GY17_00000876</name>
</gene>
<dbReference type="AlphaFoldDB" id="A0A0S4TL59"/>